<feature type="repeat" description="WD" evidence="3">
    <location>
        <begin position="356"/>
        <end position="398"/>
    </location>
</feature>
<evidence type="ECO:0000256" key="2">
    <source>
        <dbReference type="ARBA" id="ARBA00022737"/>
    </source>
</evidence>
<dbReference type="SMART" id="SM00320">
    <property type="entry name" value="WD40"/>
    <property type="match status" value="6"/>
</dbReference>
<feature type="repeat" description="WD" evidence="3">
    <location>
        <begin position="503"/>
        <end position="532"/>
    </location>
</feature>
<evidence type="ECO:0000256" key="1">
    <source>
        <dbReference type="ARBA" id="ARBA00022574"/>
    </source>
</evidence>
<sequence length="670" mass="74537">MESGGVTDRDCFFDSRDEISSISGSDCSESCYARNGEDALGYEIWTNNPDSVDVRRSRLLNWMGLGSDWHMNNEDEIQTGDRVRDNSETVLANEDCAFSGRDEAFEYVEEDSDEELVEDEEEQEKSFQKALGSSSLVQKLLRRDSKESDNASTKKKLKTSWFQKLIEDQSRKIKSARLNFKSSDLKSGSGMEKVRVHTHKKNSKELSSLHTGQEFHAHQGSILTMKFSPDGEYLASAGTDGVVRVWKVAATEAPKNLNRQDADLCFSMSDLCKLTSLDQDKGKMAQAKKLKKPSESACVILPPKVFQILEKPVHEFTGHADEVLALSWSRNGFLLSSSVDSTARLWQVGHDECLGVYPHNNFVTCVEFNPMDENYFISGSIDGKVRLWEIQRARVVDWIDVKEMVTAVCYRPDGMGGVVGSMDGSCFFYDIEENRLQLTSQVSLQGKKKLSRKRITGFQFCPKDGSKVMVTSADSQVKILHGSNVVCKFKGSRNGASQVPATFTSDGKHVVSISEDSNVHVWNFENESGNKKNIWSSESFYSNEASIAIPWCGFESSSTSLPGGRPLSNGEADEGFTKGPGSADCFSLSRGFFLDSLTNKVSPTWPEETLSEESSPVMISPSIPKPDYKILKNAWQSAYESPNLWGNVVVTAGLDGRIRTFLNYGLPTRF</sequence>
<dbReference type="PROSITE" id="PS50082">
    <property type="entry name" value="WD_REPEATS_2"/>
    <property type="match status" value="4"/>
</dbReference>
<evidence type="ECO:0000313" key="4">
    <source>
        <dbReference type="EMBL" id="CAH9068774.1"/>
    </source>
</evidence>
<dbReference type="Proteomes" id="UP001152484">
    <property type="component" value="Unassembled WGS sequence"/>
</dbReference>
<evidence type="ECO:0000256" key="3">
    <source>
        <dbReference type="PROSITE-ProRule" id="PRU00221"/>
    </source>
</evidence>
<dbReference type="PANTHER" id="PTHR14221:SF0">
    <property type="entry name" value="WD REPEAT-CONTAINING PROTEIN 44"/>
    <property type="match status" value="1"/>
</dbReference>
<gene>
    <name evidence="4" type="ORF">CEURO_LOCUS2944</name>
</gene>
<reference evidence="4" key="1">
    <citation type="submission" date="2022-07" db="EMBL/GenBank/DDBJ databases">
        <authorList>
            <person name="Macas J."/>
            <person name="Novak P."/>
            <person name="Neumann P."/>
        </authorList>
    </citation>
    <scope>NUCLEOTIDE SEQUENCE</scope>
</reference>
<feature type="repeat" description="WD" evidence="3">
    <location>
        <begin position="215"/>
        <end position="256"/>
    </location>
</feature>
<dbReference type="InterPro" id="IPR020472">
    <property type="entry name" value="WD40_PAC1"/>
</dbReference>
<protein>
    <submittedName>
        <fullName evidence="4">Uncharacterized protein</fullName>
    </submittedName>
</protein>
<proteinExistence type="predicted"/>
<keyword evidence="2" id="KW-0677">Repeat</keyword>
<keyword evidence="5" id="KW-1185">Reference proteome</keyword>
<dbReference type="SUPFAM" id="SSF50978">
    <property type="entry name" value="WD40 repeat-like"/>
    <property type="match status" value="1"/>
</dbReference>
<dbReference type="Pfam" id="PF00400">
    <property type="entry name" value="WD40"/>
    <property type="match status" value="3"/>
</dbReference>
<dbReference type="PRINTS" id="PR00320">
    <property type="entry name" value="GPROTEINBRPT"/>
</dbReference>
<evidence type="ECO:0000313" key="5">
    <source>
        <dbReference type="Proteomes" id="UP001152484"/>
    </source>
</evidence>
<dbReference type="EMBL" id="CAMAPE010000005">
    <property type="protein sequence ID" value="CAH9068774.1"/>
    <property type="molecule type" value="Genomic_DNA"/>
</dbReference>
<dbReference type="OrthoDB" id="408728at2759"/>
<accession>A0A9P0YMJ3</accession>
<dbReference type="PROSITE" id="PS50294">
    <property type="entry name" value="WD_REPEATS_REGION"/>
    <property type="match status" value="3"/>
</dbReference>
<dbReference type="Gene3D" id="2.130.10.10">
    <property type="entry name" value="YVTN repeat-like/Quinoprotein amine dehydrogenase"/>
    <property type="match status" value="2"/>
</dbReference>
<dbReference type="InterPro" id="IPR015943">
    <property type="entry name" value="WD40/YVTN_repeat-like_dom_sf"/>
</dbReference>
<dbReference type="AlphaFoldDB" id="A0A9P0YMJ3"/>
<dbReference type="PANTHER" id="PTHR14221">
    <property type="entry name" value="WD REPEAT DOMAIN 44"/>
    <property type="match status" value="1"/>
</dbReference>
<dbReference type="InterPro" id="IPR001680">
    <property type="entry name" value="WD40_rpt"/>
</dbReference>
<name>A0A9P0YMJ3_CUSEU</name>
<keyword evidence="1 3" id="KW-0853">WD repeat</keyword>
<organism evidence="4 5">
    <name type="scientific">Cuscuta europaea</name>
    <name type="common">European dodder</name>
    <dbReference type="NCBI Taxonomy" id="41803"/>
    <lineage>
        <taxon>Eukaryota</taxon>
        <taxon>Viridiplantae</taxon>
        <taxon>Streptophyta</taxon>
        <taxon>Embryophyta</taxon>
        <taxon>Tracheophyta</taxon>
        <taxon>Spermatophyta</taxon>
        <taxon>Magnoliopsida</taxon>
        <taxon>eudicotyledons</taxon>
        <taxon>Gunneridae</taxon>
        <taxon>Pentapetalae</taxon>
        <taxon>asterids</taxon>
        <taxon>lamiids</taxon>
        <taxon>Solanales</taxon>
        <taxon>Convolvulaceae</taxon>
        <taxon>Cuscuteae</taxon>
        <taxon>Cuscuta</taxon>
        <taxon>Cuscuta subgen. Cuscuta</taxon>
    </lineage>
</organism>
<feature type="repeat" description="WD" evidence="3">
    <location>
        <begin position="316"/>
        <end position="356"/>
    </location>
</feature>
<dbReference type="InterPro" id="IPR040324">
    <property type="entry name" value="WDR44/Dgr2"/>
</dbReference>
<comment type="caution">
    <text evidence="4">The sequence shown here is derived from an EMBL/GenBank/DDBJ whole genome shotgun (WGS) entry which is preliminary data.</text>
</comment>
<dbReference type="InterPro" id="IPR036322">
    <property type="entry name" value="WD40_repeat_dom_sf"/>
</dbReference>